<organism evidence="4 5">
    <name type="scientific">Nitratifractor salsuginis (strain DSM 16511 / JCM 12458 / E9I37-1)</name>
    <dbReference type="NCBI Taxonomy" id="749222"/>
    <lineage>
        <taxon>Bacteria</taxon>
        <taxon>Pseudomonadati</taxon>
        <taxon>Campylobacterota</taxon>
        <taxon>Epsilonproteobacteria</taxon>
        <taxon>Campylobacterales</taxon>
        <taxon>Sulfurovaceae</taxon>
        <taxon>Nitratifractor</taxon>
    </lineage>
</organism>
<protein>
    <recommendedName>
        <fullName evidence="3">DUF2231 domain-containing protein</fullName>
    </recommendedName>
</protein>
<dbReference type="RefSeq" id="WP_013553690.1">
    <property type="nucleotide sequence ID" value="NC_014935.1"/>
</dbReference>
<sequence>MALPAVSIPSFPLPFSVPVEVHPCMVHLAVALPLVILLLELVNLVAKKRALGVFSFVLMVLLAVILFGAYLTGMADAKEAGDVLNAGPAHDLFEAHKIQGIYLVYSALVLVVIKLLSVLVRKTPIRVFFLIFLIAFTALTINTAQKGKELVFDYGVNVKATAAKETPVKEEATPAAAPVTTEKNEMKSESKTSEEVKQSASPSETPAAKTSSPAEEKTPAKVAPEKAAEPAAATENSTEKTTEGNQSKAE</sequence>
<evidence type="ECO:0000313" key="4">
    <source>
        <dbReference type="EMBL" id="ADV45996.1"/>
    </source>
</evidence>
<dbReference type="InterPro" id="IPR019251">
    <property type="entry name" value="DUF2231_TM"/>
</dbReference>
<keyword evidence="2" id="KW-0472">Membrane</keyword>
<feature type="domain" description="DUF2231" evidence="3">
    <location>
        <begin position="21"/>
        <end position="159"/>
    </location>
</feature>
<feature type="transmembrane region" description="Helical" evidence="2">
    <location>
        <begin position="100"/>
        <end position="120"/>
    </location>
</feature>
<evidence type="ECO:0000313" key="5">
    <source>
        <dbReference type="Proteomes" id="UP000008633"/>
    </source>
</evidence>
<keyword evidence="5" id="KW-1185">Reference proteome</keyword>
<feature type="compositionally biased region" description="Basic and acidic residues" evidence="1">
    <location>
        <begin position="182"/>
        <end position="197"/>
    </location>
</feature>
<dbReference type="AlphaFoldDB" id="E6X1Y8"/>
<evidence type="ECO:0000256" key="2">
    <source>
        <dbReference type="SAM" id="Phobius"/>
    </source>
</evidence>
<dbReference type="STRING" id="749222.Nitsa_0729"/>
<proteinExistence type="predicted"/>
<dbReference type="EMBL" id="CP002452">
    <property type="protein sequence ID" value="ADV45996.1"/>
    <property type="molecule type" value="Genomic_DNA"/>
</dbReference>
<feature type="transmembrane region" description="Helical" evidence="2">
    <location>
        <begin position="20"/>
        <end position="39"/>
    </location>
</feature>
<dbReference type="HOGENOM" id="CLU_1004102_0_0_7"/>
<dbReference type="Pfam" id="PF09990">
    <property type="entry name" value="DUF2231"/>
    <property type="match status" value="1"/>
</dbReference>
<dbReference type="OrthoDB" id="5373122at2"/>
<evidence type="ECO:0000256" key="1">
    <source>
        <dbReference type="SAM" id="MobiDB-lite"/>
    </source>
</evidence>
<evidence type="ECO:0000259" key="3">
    <source>
        <dbReference type="Pfam" id="PF09990"/>
    </source>
</evidence>
<feature type="transmembrane region" description="Helical" evidence="2">
    <location>
        <begin position="51"/>
        <end position="71"/>
    </location>
</feature>
<name>E6X1Y8_NITSE</name>
<feature type="compositionally biased region" description="Polar residues" evidence="1">
    <location>
        <begin position="198"/>
        <end position="212"/>
    </location>
</feature>
<feature type="region of interest" description="Disordered" evidence="1">
    <location>
        <begin position="165"/>
        <end position="250"/>
    </location>
</feature>
<feature type="transmembrane region" description="Helical" evidence="2">
    <location>
        <begin position="127"/>
        <end position="144"/>
    </location>
</feature>
<reference evidence="5" key="2">
    <citation type="submission" date="2011-01" db="EMBL/GenBank/DDBJ databases">
        <title>The complete genome of Nitratifractor salsuginis DSM 16511.</title>
        <authorList>
            <consortium name="US DOE Joint Genome Institute (JGI-PGF)"/>
            <person name="Lucas S."/>
            <person name="Copeland A."/>
            <person name="Lapidus A."/>
            <person name="Bruce D."/>
            <person name="Goodwin L."/>
            <person name="Pitluck S."/>
            <person name="Kyrpides N."/>
            <person name="Mavromatis K."/>
            <person name="Ivanova N."/>
            <person name="Mikhailova N."/>
            <person name="Zeytun A."/>
            <person name="Detter J.C."/>
            <person name="Tapia R."/>
            <person name="Han C."/>
            <person name="Land M."/>
            <person name="Hauser L."/>
            <person name="Markowitz V."/>
            <person name="Cheng J.-F."/>
            <person name="Hugenholtz P."/>
            <person name="Woyke T."/>
            <person name="Wu D."/>
            <person name="Tindall B."/>
            <person name="Schuetze A."/>
            <person name="Brambilla E."/>
            <person name="Klenk H.-P."/>
            <person name="Eisen J.A."/>
        </authorList>
    </citation>
    <scope>NUCLEOTIDE SEQUENCE [LARGE SCALE GENOMIC DNA]</scope>
    <source>
        <strain evidence="5">DSM 16511 / JCM 12458 / E9I37-1</strain>
    </source>
</reference>
<keyword evidence="2" id="KW-1133">Transmembrane helix</keyword>
<accession>E6X1Y8</accession>
<keyword evidence="2" id="KW-0812">Transmembrane</keyword>
<dbReference type="Proteomes" id="UP000008633">
    <property type="component" value="Chromosome"/>
</dbReference>
<dbReference type="eggNOG" id="COG4244">
    <property type="taxonomic scope" value="Bacteria"/>
</dbReference>
<reference evidence="4 5" key="1">
    <citation type="journal article" date="2011" name="Stand. Genomic Sci.">
        <title>Complete genome sequence of Nitratifractor salsuginis type strain (E9I37-1).</title>
        <authorList>
            <person name="Anderson I."/>
            <person name="Sikorski J."/>
            <person name="Zeytun A."/>
            <person name="Nolan M."/>
            <person name="Lapidus A."/>
            <person name="Lucas S."/>
            <person name="Hammon N."/>
            <person name="Deshpande S."/>
            <person name="Cheng J.F."/>
            <person name="Tapia R."/>
            <person name="Han C."/>
            <person name="Goodwin L."/>
            <person name="Pitluck S."/>
            <person name="Liolios K."/>
            <person name="Pagani I."/>
            <person name="Ivanova N."/>
            <person name="Huntemann M."/>
            <person name="Mavromatis K."/>
            <person name="Ovchinikova G."/>
            <person name="Pati A."/>
            <person name="Chen A."/>
            <person name="Palaniappan K."/>
            <person name="Land M."/>
            <person name="Hauser L."/>
            <person name="Brambilla E.M."/>
            <person name="Ngatchou-Djao O.D."/>
            <person name="Rohde M."/>
            <person name="Tindall B.J."/>
            <person name="Goker M."/>
            <person name="Detter J.C."/>
            <person name="Woyke T."/>
            <person name="Bristow J."/>
            <person name="Eisen J.A."/>
            <person name="Markowitz V."/>
            <person name="Hugenholtz P."/>
            <person name="Klenk H.P."/>
            <person name="Kyrpides N.C."/>
        </authorList>
    </citation>
    <scope>NUCLEOTIDE SEQUENCE [LARGE SCALE GENOMIC DNA]</scope>
    <source>
        <strain evidence="5">DSM 16511 / JCM 12458 / E9I37-1</strain>
    </source>
</reference>
<gene>
    <name evidence="4" type="ordered locus">Nitsa_0729</name>
</gene>
<feature type="compositionally biased region" description="Basic and acidic residues" evidence="1">
    <location>
        <begin position="214"/>
        <end position="228"/>
    </location>
</feature>
<dbReference type="KEGG" id="nsa:Nitsa_0729"/>